<evidence type="ECO:0000313" key="2">
    <source>
        <dbReference type="Proteomes" id="UP000326279"/>
    </source>
</evidence>
<accession>A0A5J6TE47</accession>
<evidence type="ECO:0000313" key="1">
    <source>
        <dbReference type="EMBL" id="QFG08875.1"/>
    </source>
</evidence>
<dbReference type="EMBL" id="MN234170">
    <property type="protein sequence ID" value="QFG08875.1"/>
    <property type="molecule type" value="Genomic_DNA"/>
</dbReference>
<sequence length="229" mass="25691">MLTPYVESIEGLPDLDDLELPPLPDNFDQLDSEVQAHVVKVRDTQQAILDLRHDLGNLNLTYAPVVLTTAVYHLALCGWRRTAQPTGKVNTSVRLAEALLLDDLRDPRDARGASVDFRFAPALRDAIARYLAQRGWRLDYARRLIKARPLSAIAATGVWDDAVVWVPIDAPDRAEDDLRPDDTADSTDRPADVRALAARRDGIQPLRQQLWSVKPTVNFIDEERPPECD</sequence>
<dbReference type="Proteomes" id="UP000326279">
    <property type="component" value="Segment"/>
</dbReference>
<reference evidence="1 2" key="1">
    <citation type="submission" date="2019-07" db="EMBL/GenBank/DDBJ databases">
        <authorList>
            <person name="Garlena R.A."/>
            <person name="Russell D.A."/>
            <person name="Pope W.H."/>
            <person name="Jacobs-Sera D."/>
            <person name="Hatfull G.F."/>
        </authorList>
    </citation>
    <scope>NUCLEOTIDE SEQUENCE [LARGE SCALE GENOMIC DNA]</scope>
</reference>
<proteinExistence type="predicted"/>
<organism evidence="1 2">
    <name type="scientific">Mycobacterium phage MalagasyRose</name>
    <dbReference type="NCBI Taxonomy" id="2599870"/>
    <lineage>
        <taxon>Viruses</taxon>
        <taxon>Duplodnaviria</taxon>
        <taxon>Heunggongvirae</taxon>
        <taxon>Uroviricota</taxon>
        <taxon>Caudoviricetes</taxon>
        <taxon>Malagasyrosevirus</taxon>
        <taxon>Malagasyrosevirus malagasyrose</taxon>
    </lineage>
</organism>
<dbReference type="Pfam" id="PF10910">
    <property type="entry name" value="Phage_gene29"/>
    <property type="match status" value="1"/>
</dbReference>
<dbReference type="InterPro" id="IPR021226">
    <property type="entry name" value="Phage_gene29"/>
</dbReference>
<gene>
    <name evidence="1" type="primary">25</name>
    <name evidence="1" type="ORF">PBI_MALAGASYROSE_25</name>
</gene>
<name>A0A5J6TE47_9CAUD</name>
<protein>
    <submittedName>
        <fullName evidence="1">Minor tail protein</fullName>
    </submittedName>
</protein>
<dbReference type="RefSeq" id="YP_010754897.1">
    <property type="nucleotide sequence ID" value="NC_073465.1"/>
</dbReference>
<keyword evidence="2" id="KW-1185">Reference proteome</keyword>
<dbReference type="KEGG" id="vg:80019500"/>
<dbReference type="GeneID" id="80019500"/>